<accession>A0A846ZDA5</accession>
<name>A0A846ZDA5_9ACTN</name>
<comment type="caution">
    <text evidence="2">The sequence shown here is derived from an EMBL/GenBank/DDBJ whole genome shotgun (WGS) entry which is preliminary data.</text>
</comment>
<organism evidence="2 3">
    <name type="scientific">Actinomadura latina</name>
    <dbReference type="NCBI Taxonomy" id="163603"/>
    <lineage>
        <taxon>Bacteria</taxon>
        <taxon>Bacillati</taxon>
        <taxon>Actinomycetota</taxon>
        <taxon>Actinomycetes</taxon>
        <taxon>Streptosporangiales</taxon>
        <taxon>Thermomonosporaceae</taxon>
        <taxon>Actinomadura</taxon>
    </lineage>
</organism>
<dbReference type="RefSeq" id="WP_067638040.1">
    <property type="nucleotide sequence ID" value="NZ_JAAXPI010000096.1"/>
</dbReference>
<keyword evidence="3" id="KW-1185">Reference proteome</keyword>
<protein>
    <submittedName>
        <fullName evidence="2">ABC transporter permease</fullName>
    </submittedName>
</protein>
<dbReference type="PANTHER" id="PTHR37305:SF1">
    <property type="entry name" value="MEMBRANE PROTEIN"/>
    <property type="match status" value="1"/>
</dbReference>
<evidence type="ECO:0000256" key="1">
    <source>
        <dbReference type="SAM" id="Phobius"/>
    </source>
</evidence>
<feature type="transmembrane region" description="Helical" evidence="1">
    <location>
        <begin position="38"/>
        <end position="60"/>
    </location>
</feature>
<evidence type="ECO:0000313" key="3">
    <source>
        <dbReference type="Proteomes" id="UP000579250"/>
    </source>
</evidence>
<feature type="transmembrane region" description="Helical" evidence="1">
    <location>
        <begin position="200"/>
        <end position="221"/>
    </location>
</feature>
<feature type="transmembrane region" description="Helical" evidence="1">
    <location>
        <begin position="80"/>
        <end position="102"/>
    </location>
</feature>
<proteinExistence type="predicted"/>
<feature type="transmembrane region" description="Helical" evidence="1">
    <location>
        <begin position="251"/>
        <end position="272"/>
    </location>
</feature>
<keyword evidence="1" id="KW-1133">Transmembrane helix</keyword>
<feature type="transmembrane region" description="Helical" evidence="1">
    <location>
        <begin position="167"/>
        <end position="193"/>
    </location>
</feature>
<dbReference type="EMBL" id="JAAXPI010000096">
    <property type="protein sequence ID" value="NKZ08744.1"/>
    <property type="molecule type" value="Genomic_DNA"/>
</dbReference>
<keyword evidence="1" id="KW-0812">Transmembrane</keyword>
<dbReference type="Proteomes" id="UP000579250">
    <property type="component" value="Unassembled WGS sequence"/>
</dbReference>
<keyword evidence="1" id="KW-0472">Membrane</keyword>
<gene>
    <name evidence="2" type="ORF">HGB48_34140</name>
</gene>
<reference evidence="2 3" key="1">
    <citation type="submission" date="2020-04" db="EMBL/GenBank/DDBJ databases">
        <title>MicrobeNet Type strains.</title>
        <authorList>
            <person name="Nicholson A.C."/>
        </authorList>
    </citation>
    <scope>NUCLEOTIDE SEQUENCE [LARGE SCALE GENOMIC DNA]</scope>
    <source>
        <strain evidence="2 3">ATCC BAA-277</strain>
    </source>
</reference>
<feature type="transmembrane region" description="Helical" evidence="1">
    <location>
        <begin position="130"/>
        <end position="155"/>
    </location>
</feature>
<dbReference type="AlphaFoldDB" id="A0A846ZDA5"/>
<sequence length="277" mass="29099">MTTATATPDAGPAAHGRPGFGRLMLAEWTKIRTVRSTLWSLILLVVLDLGFTALFVGLTMSQWDNTDAGDRAQISADPVSFILGSGFFLSQLTVCVLGVLVIGSEYSTGMIRASLLAVPRRLPMLWAKSLVFALVVLVLGVAVSFASFFIGAGIIGDRMEVSLGDEGVLRAVIGGGLYLAMLGLFALAIGAIVRHTAGGITGVIGFVLVLAPLAMLLPGSIGEHVHAYLPSEAGQLISRAHQGPDDLLTPWQGYGVFALWTAALLALAAFLLKRRDA</sequence>
<evidence type="ECO:0000313" key="2">
    <source>
        <dbReference type="EMBL" id="NKZ08744.1"/>
    </source>
</evidence>
<dbReference type="PANTHER" id="PTHR37305">
    <property type="entry name" value="INTEGRAL MEMBRANE PROTEIN-RELATED"/>
    <property type="match status" value="1"/>
</dbReference>